<feature type="transmembrane region" description="Helical" evidence="1">
    <location>
        <begin position="482"/>
        <end position="502"/>
    </location>
</feature>
<dbReference type="EMBL" id="NJHN03000062">
    <property type="protein sequence ID" value="KAH9418759.1"/>
    <property type="molecule type" value="Genomic_DNA"/>
</dbReference>
<feature type="transmembrane region" description="Helical" evidence="1">
    <location>
        <begin position="58"/>
        <end position="76"/>
    </location>
</feature>
<organism evidence="2 3">
    <name type="scientific">Dermatophagoides pteronyssinus</name>
    <name type="common">European house dust mite</name>
    <dbReference type="NCBI Taxonomy" id="6956"/>
    <lineage>
        <taxon>Eukaryota</taxon>
        <taxon>Metazoa</taxon>
        <taxon>Ecdysozoa</taxon>
        <taxon>Arthropoda</taxon>
        <taxon>Chelicerata</taxon>
        <taxon>Arachnida</taxon>
        <taxon>Acari</taxon>
        <taxon>Acariformes</taxon>
        <taxon>Sarcoptiformes</taxon>
        <taxon>Astigmata</taxon>
        <taxon>Psoroptidia</taxon>
        <taxon>Analgoidea</taxon>
        <taxon>Pyroglyphidae</taxon>
        <taxon>Dermatophagoidinae</taxon>
        <taxon>Dermatophagoides</taxon>
    </lineage>
</organism>
<feature type="transmembrane region" description="Helical" evidence="1">
    <location>
        <begin position="277"/>
        <end position="296"/>
    </location>
</feature>
<feature type="transmembrane region" description="Helical" evidence="1">
    <location>
        <begin position="768"/>
        <end position="786"/>
    </location>
</feature>
<feature type="transmembrane region" description="Helical" evidence="1">
    <location>
        <begin position="627"/>
        <end position="647"/>
    </location>
</feature>
<proteinExistence type="predicted"/>
<reference evidence="2 3" key="1">
    <citation type="journal article" date="2018" name="J. Allergy Clin. Immunol.">
        <title>High-quality assembly of Dermatophagoides pteronyssinus genome and transcriptome reveals a wide range of novel allergens.</title>
        <authorList>
            <person name="Liu X.Y."/>
            <person name="Yang K.Y."/>
            <person name="Wang M.Q."/>
            <person name="Kwok J.S."/>
            <person name="Zeng X."/>
            <person name="Yang Z."/>
            <person name="Xiao X.J."/>
            <person name="Lau C.P."/>
            <person name="Li Y."/>
            <person name="Huang Z.M."/>
            <person name="Ba J.G."/>
            <person name="Yim A.K."/>
            <person name="Ouyang C.Y."/>
            <person name="Ngai S.M."/>
            <person name="Chan T.F."/>
            <person name="Leung E.L."/>
            <person name="Liu L."/>
            <person name="Liu Z.G."/>
            <person name="Tsui S.K."/>
        </authorList>
    </citation>
    <scope>NUCLEOTIDE SEQUENCE [LARGE SCALE GENOMIC DNA]</scope>
    <source>
        <strain evidence="2">Derp</strain>
    </source>
</reference>
<evidence type="ECO:0008006" key="4">
    <source>
        <dbReference type="Google" id="ProtNLM"/>
    </source>
</evidence>
<feature type="transmembrane region" description="Helical" evidence="1">
    <location>
        <begin position="252"/>
        <end position="271"/>
    </location>
</feature>
<accession>A0ABQ8J840</accession>
<feature type="transmembrane region" description="Helical" evidence="1">
    <location>
        <begin position="523"/>
        <end position="541"/>
    </location>
</feature>
<evidence type="ECO:0000313" key="2">
    <source>
        <dbReference type="EMBL" id="KAH9418759.1"/>
    </source>
</evidence>
<feature type="transmembrane region" description="Helical" evidence="1">
    <location>
        <begin position="561"/>
        <end position="580"/>
    </location>
</feature>
<keyword evidence="1" id="KW-0472">Membrane</keyword>
<gene>
    <name evidence="2" type="ORF">DERP_004085</name>
</gene>
<keyword evidence="3" id="KW-1185">Reference proteome</keyword>
<protein>
    <recommendedName>
        <fullName evidence="4">Gustatory receptor</fullName>
    </recommendedName>
</protein>
<evidence type="ECO:0000313" key="3">
    <source>
        <dbReference type="Proteomes" id="UP000887458"/>
    </source>
</evidence>
<comment type="caution">
    <text evidence="2">The sequence shown here is derived from an EMBL/GenBank/DDBJ whole genome shotgun (WGS) entry which is preliminary data.</text>
</comment>
<feature type="transmembrane region" description="Helical" evidence="1">
    <location>
        <begin position="183"/>
        <end position="205"/>
    </location>
</feature>
<sequence length="787" mass="95400">MELLWPSSETFFGSPTIQTLLMTTLTMKIENFPLRIFITYTSYIGFTFSELKWKNWPHLIKCISMIMVHLYAYILFRDYQKNFEKMDAKKISPNYFGTLIDLVAENFFTLEFICSYIFYYGCGHSLIRSCDSKLFNTIYDDTSRKNRIISIAILILINILLLLNYVSYGFWSLQTEYPFELIIKFYSIMMISYSQIFNNLLCIYFKFAIRQVLQQTLQNFIAKKIDDNQCLQIIRTLAKQCNNFHSSISYSILLNILNDSFYLICSYLYIYTDRFSIFQFITLIIYFSFLAFWIYLDYDAKRILSKLFNQIRQHYQYKSIRQQHFSLSNVKKIKQLLQSIDDDNRLVSEIKYWYRNIYNESCDEIRLIEMAEIYSEDYHFELFNLYRLDQKFIFDLLAFTSLYFIENFPLRIFITYSSLIGFTFSELKWKNWPHLIKCVSMIMIHLYVCTLFTDHKKAKGMHAKELTRNHFGTMMDLVFENFFQLAFICSYIFYYINGHLLIRSCDSKLFNKIYDGSSIKNQIISIIILIMINVFILLNYLTYDFWSFQTKYSFETIIKFFSMMMILFNRILNIVLCIYFKFAIRQVLQQTLQNFMAKKINDFECFRIIRTLAKHCNNFHSSMSHLILLNILNDSFFLICSYLYIYMDRFSNLQFIMLIIYFCFSAYWIYLDYDAKRILSKLFNQIRQYYQCKSIRQRHFSLSNVKKFKQFIQSIDDDKRLIAEIDKYWYHNIYYGLRDEIRLIEMAEIYSEDYHFVLFKLYRIDQKFMVHFLAITLLYFVLIIQTA</sequence>
<feature type="transmembrane region" description="Helical" evidence="1">
    <location>
        <begin position="653"/>
        <end position="671"/>
    </location>
</feature>
<keyword evidence="1" id="KW-1133">Transmembrane helix</keyword>
<evidence type="ECO:0000256" key="1">
    <source>
        <dbReference type="SAM" id="Phobius"/>
    </source>
</evidence>
<name>A0ABQ8J840_DERPT</name>
<feature type="transmembrane region" description="Helical" evidence="1">
    <location>
        <begin position="148"/>
        <end position="171"/>
    </location>
</feature>
<dbReference type="Proteomes" id="UP000887458">
    <property type="component" value="Unassembled WGS sequence"/>
</dbReference>
<keyword evidence="1" id="KW-0812">Transmembrane</keyword>
<reference evidence="2 3" key="2">
    <citation type="journal article" date="2022" name="Mol. Biol. Evol.">
        <title>Comparative Genomics Reveals Insights into the Divergent Evolution of Astigmatic Mites and Household Pest Adaptations.</title>
        <authorList>
            <person name="Xiong Q."/>
            <person name="Wan A.T."/>
            <person name="Liu X."/>
            <person name="Fung C.S."/>
            <person name="Xiao X."/>
            <person name="Malainual N."/>
            <person name="Hou J."/>
            <person name="Wang L."/>
            <person name="Wang M."/>
            <person name="Yang K.Y."/>
            <person name="Cui Y."/>
            <person name="Leung E.L."/>
            <person name="Nong W."/>
            <person name="Shin S.K."/>
            <person name="Au S.W."/>
            <person name="Jeong K.Y."/>
            <person name="Chew F.T."/>
            <person name="Hui J.H."/>
            <person name="Leung T.F."/>
            <person name="Tungtrongchitr A."/>
            <person name="Zhong N."/>
            <person name="Liu Z."/>
            <person name="Tsui S.K."/>
        </authorList>
    </citation>
    <scope>NUCLEOTIDE SEQUENCE [LARGE SCALE GENOMIC DNA]</scope>
    <source>
        <strain evidence="2">Derp</strain>
    </source>
</reference>